<evidence type="ECO:0000313" key="6">
    <source>
        <dbReference type="EMBL" id="EMT54327.1"/>
    </source>
</evidence>
<comment type="catalytic activity">
    <reaction evidence="4">
        <text>ATP + (deoxyribonucleotide)n-3'-hydroxyl + 5'-phospho-(deoxyribonucleotide)m = (deoxyribonucleotide)n+m + AMP + diphosphate.</text>
        <dbReference type="EC" id="6.5.1.1"/>
    </reaction>
</comment>
<dbReference type="Gene3D" id="3.30.470.30">
    <property type="entry name" value="DNA ligase/mRNA capping enzyme"/>
    <property type="match status" value="1"/>
</dbReference>
<dbReference type="Pfam" id="PF01068">
    <property type="entry name" value="DNA_ligase_A_M"/>
    <property type="match status" value="1"/>
</dbReference>
<keyword evidence="3 6" id="KW-0436">Ligase</keyword>
<dbReference type="PROSITE" id="PS00697">
    <property type="entry name" value="DNA_LIGASE_A1"/>
    <property type="match status" value="1"/>
</dbReference>
<dbReference type="InterPro" id="IPR016059">
    <property type="entry name" value="DNA_ligase_ATP-dep_CS"/>
</dbReference>
<dbReference type="OrthoDB" id="9802472at2"/>
<dbReference type="PROSITE" id="PS50160">
    <property type="entry name" value="DNA_LIGASE_A3"/>
    <property type="match status" value="1"/>
</dbReference>
<dbReference type="RefSeq" id="WP_003386055.1">
    <property type="nucleotide sequence ID" value="NZ_APBN01000001.1"/>
</dbReference>
<sequence length="312" mass="35520">MHPIIPMEPISCETIPEGPNWIAQVKWDGVRIVTYFDGQETRLFNRRKNERTIQFPELADIQTYCKARSVILDGEVIALGSDGKPSFHEVMRRDGIRRPEKVSQAQKAVPITYMIFDVIFLDGEWIINRSLRERMSLLSEIIMPNEHVQLVPGNDNGQALYDVIQQHGMEGIVMKDLNSKYVIGGKEKQWQKKKYYRDTIAVVGGVTLRDNIVNALLLGLYDQEGHLFYIGHAGTGRFTQSDWRALTERIAPLTQQNSPFANKPSRVKGAVWLTPKITVKVQFAEWTEGYTLRQPSIQAVVDVPADHCVLES</sequence>
<dbReference type="AlphaFoldDB" id="M8DLG1"/>
<dbReference type="PATRIC" id="fig|1300222.3.peg.393"/>
<dbReference type="STRING" id="1300222.I532_01935"/>
<dbReference type="GO" id="GO:0003910">
    <property type="term" value="F:DNA ligase (ATP) activity"/>
    <property type="evidence" value="ECO:0007669"/>
    <property type="project" value="UniProtKB-EC"/>
</dbReference>
<dbReference type="CDD" id="cd07971">
    <property type="entry name" value="OBF_DNA_ligase_LigD"/>
    <property type="match status" value="1"/>
</dbReference>
<dbReference type="Pfam" id="PF04679">
    <property type="entry name" value="DNA_ligase_A_C"/>
    <property type="match status" value="1"/>
</dbReference>
<dbReference type="PANTHER" id="PTHR45674:SF4">
    <property type="entry name" value="DNA LIGASE 1"/>
    <property type="match status" value="1"/>
</dbReference>
<dbReference type="Proteomes" id="UP000012081">
    <property type="component" value="Unassembled WGS sequence"/>
</dbReference>
<accession>M8DLG1</accession>
<dbReference type="EC" id="6.5.1.1" evidence="2"/>
<reference evidence="6 7" key="1">
    <citation type="submission" date="2013-03" db="EMBL/GenBank/DDBJ databases">
        <title>Assembly of a new bacterial strain Brevibacillus borstelensis AK1.</title>
        <authorList>
            <person name="Rajan I."/>
            <person name="PoliReddy D."/>
            <person name="Sugumar T."/>
            <person name="Rathinam K."/>
            <person name="Alqarawi S."/>
            <person name="Khalil A.B."/>
            <person name="Sivakumar N."/>
        </authorList>
    </citation>
    <scope>NUCLEOTIDE SEQUENCE [LARGE SCALE GENOMIC DNA]</scope>
    <source>
        <strain evidence="6 7">AK1</strain>
    </source>
</reference>
<evidence type="ECO:0000256" key="2">
    <source>
        <dbReference type="ARBA" id="ARBA00012727"/>
    </source>
</evidence>
<dbReference type="InterPro" id="IPR050191">
    <property type="entry name" value="ATP-dep_DNA_ligase"/>
</dbReference>
<name>M8DLG1_9BACL</name>
<dbReference type="PANTHER" id="PTHR45674">
    <property type="entry name" value="DNA LIGASE 1/3 FAMILY MEMBER"/>
    <property type="match status" value="1"/>
</dbReference>
<evidence type="ECO:0000259" key="5">
    <source>
        <dbReference type="PROSITE" id="PS50160"/>
    </source>
</evidence>
<evidence type="ECO:0000256" key="4">
    <source>
        <dbReference type="ARBA" id="ARBA00034003"/>
    </source>
</evidence>
<dbReference type="Gene3D" id="2.40.50.140">
    <property type="entry name" value="Nucleic acid-binding proteins"/>
    <property type="match status" value="1"/>
</dbReference>
<dbReference type="CDD" id="cd07906">
    <property type="entry name" value="Adenylation_DNA_ligase_LigD_LigC"/>
    <property type="match status" value="1"/>
</dbReference>
<dbReference type="SUPFAM" id="SSF56091">
    <property type="entry name" value="DNA ligase/mRNA capping enzyme, catalytic domain"/>
    <property type="match status" value="1"/>
</dbReference>
<dbReference type="GO" id="GO:0006281">
    <property type="term" value="P:DNA repair"/>
    <property type="evidence" value="ECO:0007669"/>
    <property type="project" value="InterPro"/>
</dbReference>
<gene>
    <name evidence="6" type="ORF">I532_01935</name>
</gene>
<dbReference type="GO" id="GO:0006310">
    <property type="term" value="P:DNA recombination"/>
    <property type="evidence" value="ECO:0007669"/>
    <property type="project" value="InterPro"/>
</dbReference>
<comment type="similarity">
    <text evidence="1">Belongs to the ATP-dependent DNA ligase family.</text>
</comment>
<evidence type="ECO:0000313" key="7">
    <source>
        <dbReference type="Proteomes" id="UP000012081"/>
    </source>
</evidence>
<protein>
    <recommendedName>
        <fullName evidence="2">DNA ligase (ATP)</fullName>
        <ecNumber evidence="2">6.5.1.1</ecNumber>
    </recommendedName>
</protein>
<evidence type="ECO:0000256" key="3">
    <source>
        <dbReference type="ARBA" id="ARBA00022598"/>
    </source>
</evidence>
<dbReference type="InterPro" id="IPR012309">
    <property type="entry name" value="DNA_ligase_ATP-dep_C"/>
</dbReference>
<proteinExistence type="inferred from homology"/>
<evidence type="ECO:0000256" key="1">
    <source>
        <dbReference type="ARBA" id="ARBA00007572"/>
    </source>
</evidence>
<dbReference type="SUPFAM" id="SSF50249">
    <property type="entry name" value="Nucleic acid-binding proteins"/>
    <property type="match status" value="1"/>
</dbReference>
<feature type="domain" description="ATP-dependent DNA ligase family profile" evidence="5">
    <location>
        <begin position="104"/>
        <end position="237"/>
    </location>
</feature>
<organism evidence="6 7">
    <name type="scientific">Brevibacillus borstelensis AK1</name>
    <dbReference type="NCBI Taxonomy" id="1300222"/>
    <lineage>
        <taxon>Bacteria</taxon>
        <taxon>Bacillati</taxon>
        <taxon>Bacillota</taxon>
        <taxon>Bacilli</taxon>
        <taxon>Bacillales</taxon>
        <taxon>Paenibacillaceae</taxon>
        <taxon>Brevibacillus</taxon>
    </lineage>
</organism>
<keyword evidence="7" id="KW-1185">Reference proteome</keyword>
<dbReference type="EMBL" id="APBN01000001">
    <property type="protein sequence ID" value="EMT54327.1"/>
    <property type="molecule type" value="Genomic_DNA"/>
</dbReference>
<dbReference type="InterPro" id="IPR012340">
    <property type="entry name" value="NA-bd_OB-fold"/>
</dbReference>
<dbReference type="InterPro" id="IPR012310">
    <property type="entry name" value="DNA_ligase_ATP-dep_cent"/>
</dbReference>
<dbReference type="GO" id="GO:0005524">
    <property type="term" value="F:ATP binding"/>
    <property type="evidence" value="ECO:0007669"/>
    <property type="project" value="InterPro"/>
</dbReference>
<comment type="caution">
    <text evidence="6">The sequence shown here is derived from an EMBL/GenBank/DDBJ whole genome shotgun (WGS) entry which is preliminary data.</text>
</comment>